<dbReference type="AlphaFoldDB" id="A1WUP9"/>
<name>A1WUP9_HALHL</name>
<feature type="domain" description="CRISPR type III-associated protein" evidence="2">
    <location>
        <begin position="34"/>
        <end position="201"/>
    </location>
</feature>
<dbReference type="InterPro" id="IPR005537">
    <property type="entry name" value="RAMP_III_fam"/>
</dbReference>
<evidence type="ECO:0000313" key="4">
    <source>
        <dbReference type="Proteomes" id="UP000000647"/>
    </source>
</evidence>
<dbReference type="Proteomes" id="UP000000647">
    <property type="component" value="Chromosome"/>
</dbReference>
<dbReference type="HOGENOM" id="CLU_754273_0_0_6"/>
<keyword evidence="1" id="KW-0051">Antiviral defense</keyword>
<evidence type="ECO:0000313" key="3">
    <source>
        <dbReference type="EMBL" id="ABM61411.1"/>
    </source>
</evidence>
<dbReference type="STRING" id="349124.Hhal_0626"/>
<sequence>MSRQACRHADHVDRRAILRPRKRAKSTMEQRHLTLELLTPTFLGDAQQTAAWRTPPIKAQLRRWWRVAAFAQGMRLPELRALEGRLFGDAAGQQGRKSQVRLRLQPHKGRPGTQHNNAWRQQANQQPLRMNNGLPADGYLGFGRVKTKGANETALPPEEKAELRLAWPAEAEGAEALDEALGLFHRLGSLGGRSRNGWGACHLHGAEAIGLDAYSRPWEEALEEAWIHALGRDGNGLLLWWTPPCKSWEAAMRRLGDLRKGLCGEAGALRPLLSWPVTGQQQQGLDNQNRIPNTLQLKVVRDEQGQLRGQLAHLPCRPEPKIWDALPKEVRDDHPALWRNAHAFLDRHSDLERVHA</sequence>
<gene>
    <name evidence="3" type="ordered locus">Hhal_0626</name>
</gene>
<protein>
    <submittedName>
        <fullName evidence="3">CRISPR-associated protein, Cmr1 family</fullName>
    </submittedName>
</protein>
<dbReference type="KEGG" id="hha:Hhal_0626"/>
<evidence type="ECO:0000259" key="2">
    <source>
        <dbReference type="Pfam" id="PF03787"/>
    </source>
</evidence>
<reference evidence="4" key="1">
    <citation type="submission" date="2006-12" db="EMBL/GenBank/DDBJ databases">
        <title>Complete sequence of Halorhodospira halophila SL1.</title>
        <authorList>
            <consortium name="US DOE Joint Genome Institute"/>
            <person name="Copeland A."/>
            <person name="Lucas S."/>
            <person name="Lapidus A."/>
            <person name="Barry K."/>
            <person name="Detter J.C."/>
            <person name="Glavina del Rio T."/>
            <person name="Hammon N."/>
            <person name="Israni S."/>
            <person name="Dalin E."/>
            <person name="Tice H."/>
            <person name="Pitluck S."/>
            <person name="Saunders E."/>
            <person name="Brettin T."/>
            <person name="Bruce D."/>
            <person name="Han C."/>
            <person name="Tapia R."/>
            <person name="Schmutz J."/>
            <person name="Larimer F."/>
            <person name="Land M."/>
            <person name="Hauser L."/>
            <person name="Kyrpides N."/>
            <person name="Mikhailova N."/>
            <person name="Hoff W."/>
            <person name="Richardson P."/>
        </authorList>
    </citation>
    <scope>NUCLEOTIDE SEQUENCE [LARGE SCALE GENOMIC DNA]</scope>
    <source>
        <strain evidence="4">DSM 244 / SL1</strain>
    </source>
</reference>
<dbReference type="GO" id="GO:0051607">
    <property type="term" value="P:defense response to virus"/>
    <property type="evidence" value="ECO:0007669"/>
    <property type="project" value="UniProtKB-KW"/>
</dbReference>
<organism evidence="3 4">
    <name type="scientific">Halorhodospira halophila (strain DSM 244 / SL1)</name>
    <name type="common">Ectothiorhodospira halophila (strain DSM 244 / SL1)</name>
    <dbReference type="NCBI Taxonomy" id="349124"/>
    <lineage>
        <taxon>Bacteria</taxon>
        <taxon>Pseudomonadati</taxon>
        <taxon>Pseudomonadota</taxon>
        <taxon>Gammaproteobacteria</taxon>
        <taxon>Chromatiales</taxon>
        <taxon>Ectothiorhodospiraceae</taxon>
        <taxon>Halorhodospira</taxon>
    </lineage>
</organism>
<reference evidence="3 4" key="2">
    <citation type="journal article" date="2013" name="Stand. Genomic Sci.">
        <title>Complete genome sequence of Halorhodospira halophila SL1.</title>
        <authorList>
            <person name="Challacombe J.F."/>
            <person name="Majid S."/>
            <person name="Deole R."/>
            <person name="Brettin T.S."/>
            <person name="Bruce D."/>
            <person name="Delano S.F."/>
            <person name="Detter J.C."/>
            <person name="Gleasner C.D."/>
            <person name="Han C.S."/>
            <person name="Misra M."/>
            <person name="Reitenga K.G."/>
            <person name="Mikhailova N."/>
            <person name="Woyke T."/>
            <person name="Pitluck S."/>
            <person name="Nolan M."/>
            <person name="Land M.L."/>
            <person name="Saunders E."/>
            <person name="Tapia R."/>
            <person name="Lapidus A."/>
            <person name="Ivanova N."/>
            <person name="Hoff W.D."/>
        </authorList>
    </citation>
    <scope>NUCLEOTIDE SEQUENCE [LARGE SCALE GENOMIC DNA]</scope>
    <source>
        <strain evidence="4">DSM 244 / SL1</strain>
    </source>
</reference>
<accession>A1WUP9</accession>
<dbReference type="Pfam" id="PF03787">
    <property type="entry name" value="RAMPs"/>
    <property type="match status" value="1"/>
</dbReference>
<keyword evidence="4" id="KW-1185">Reference proteome</keyword>
<evidence type="ECO:0000256" key="1">
    <source>
        <dbReference type="ARBA" id="ARBA00023118"/>
    </source>
</evidence>
<dbReference type="eggNOG" id="COG1367">
    <property type="taxonomic scope" value="Bacteria"/>
</dbReference>
<proteinExistence type="predicted"/>
<dbReference type="EMBL" id="CP000544">
    <property type="protein sequence ID" value="ABM61411.1"/>
    <property type="molecule type" value="Genomic_DNA"/>
</dbReference>